<protein>
    <submittedName>
        <fullName evidence="2">Uncharacterized protein</fullName>
    </submittedName>
</protein>
<name>A0A0E0MHW7_ORYPU</name>
<reference evidence="2" key="1">
    <citation type="submission" date="2015-04" db="UniProtKB">
        <authorList>
            <consortium name="EnsemblPlants"/>
        </authorList>
    </citation>
    <scope>IDENTIFICATION</scope>
</reference>
<sequence length="59" mass="6079">MVMAAAGVVAHGTASGGGRPNDDVAGLPRRAPSRPRSSVSIVIMQFNMVHVTAPVLPDR</sequence>
<keyword evidence="3" id="KW-1185">Reference proteome</keyword>
<evidence type="ECO:0000313" key="3">
    <source>
        <dbReference type="Proteomes" id="UP000026962"/>
    </source>
</evidence>
<proteinExistence type="predicted"/>
<dbReference type="AlphaFoldDB" id="A0A0E0MHW7"/>
<feature type="compositionally biased region" description="Low complexity" evidence="1">
    <location>
        <begin position="1"/>
        <end position="13"/>
    </location>
</feature>
<dbReference type="Gramene" id="OPUNC11G18440.1">
    <property type="protein sequence ID" value="OPUNC11G18440.1"/>
    <property type="gene ID" value="OPUNC11G18440"/>
</dbReference>
<reference evidence="2" key="2">
    <citation type="submission" date="2018-05" db="EMBL/GenBank/DDBJ databases">
        <title>OpunRS2 (Oryza punctata Reference Sequence Version 2).</title>
        <authorList>
            <person name="Zhang J."/>
            <person name="Kudrna D."/>
            <person name="Lee S."/>
            <person name="Talag J."/>
            <person name="Welchert J."/>
            <person name="Wing R.A."/>
        </authorList>
    </citation>
    <scope>NUCLEOTIDE SEQUENCE [LARGE SCALE GENOMIC DNA]</scope>
</reference>
<dbReference type="Proteomes" id="UP000026962">
    <property type="component" value="Chromosome 11"/>
</dbReference>
<evidence type="ECO:0000256" key="1">
    <source>
        <dbReference type="SAM" id="MobiDB-lite"/>
    </source>
</evidence>
<evidence type="ECO:0000313" key="2">
    <source>
        <dbReference type="EnsemblPlants" id="OPUNC11G18440.1"/>
    </source>
</evidence>
<accession>A0A0E0MHW7</accession>
<dbReference type="EnsemblPlants" id="OPUNC11G18440.1">
    <property type="protein sequence ID" value="OPUNC11G18440.1"/>
    <property type="gene ID" value="OPUNC11G18440"/>
</dbReference>
<dbReference type="HOGENOM" id="CLU_2964972_0_0_1"/>
<organism evidence="2">
    <name type="scientific">Oryza punctata</name>
    <name type="common">Red rice</name>
    <dbReference type="NCBI Taxonomy" id="4537"/>
    <lineage>
        <taxon>Eukaryota</taxon>
        <taxon>Viridiplantae</taxon>
        <taxon>Streptophyta</taxon>
        <taxon>Embryophyta</taxon>
        <taxon>Tracheophyta</taxon>
        <taxon>Spermatophyta</taxon>
        <taxon>Magnoliopsida</taxon>
        <taxon>Liliopsida</taxon>
        <taxon>Poales</taxon>
        <taxon>Poaceae</taxon>
        <taxon>BOP clade</taxon>
        <taxon>Oryzoideae</taxon>
        <taxon>Oryzeae</taxon>
        <taxon>Oryzinae</taxon>
        <taxon>Oryza</taxon>
    </lineage>
</organism>
<feature type="region of interest" description="Disordered" evidence="1">
    <location>
        <begin position="1"/>
        <end position="34"/>
    </location>
</feature>